<dbReference type="RefSeq" id="WP_179422095.1">
    <property type="nucleotide sequence ID" value="NZ_JACCAB010000001.1"/>
</dbReference>
<organism evidence="1 2">
    <name type="scientific">Pedococcus badiiscoriae</name>
    <dbReference type="NCBI Taxonomy" id="642776"/>
    <lineage>
        <taxon>Bacteria</taxon>
        <taxon>Bacillati</taxon>
        <taxon>Actinomycetota</taxon>
        <taxon>Actinomycetes</taxon>
        <taxon>Micrococcales</taxon>
        <taxon>Intrasporangiaceae</taxon>
        <taxon>Pedococcus</taxon>
    </lineage>
</organism>
<evidence type="ECO:0000313" key="2">
    <source>
        <dbReference type="Proteomes" id="UP000573599"/>
    </source>
</evidence>
<evidence type="ECO:0000313" key="1">
    <source>
        <dbReference type="EMBL" id="NYG07809.1"/>
    </source>
</evidence>
<reference evidence="1 2" key="1">
    <citation type="submission" date="2020-07" db="EMBL/GenBank/DDBJ databases">
        <title>Sequencing the genomes of 1000 actinobacteria strains.</title>
        <authorList>
            <person name="Klenk H.-P."/>
        </authorList>
    </citation>
    <scope>NUCLEOTIDE SEQUENCE [LARGE SCALE GENOMIC DNA]</scope>
    <source>
        <strain evidence="1 2">DSM 23987</strain>
    </source>
</reference>
<sequence>MELRFGNQVAADVAQPRAFQSLKAVPDEQSRLVVRCDHPRRGPTKVAKVIGGVIRTEYGEEDYPGAPHEWVEMTCERCLRLWKVRKSRLREVIDSGEKEITVRHLTDDWRRMPRREAT</sequence>
<name>A0A852WGB8_9MICO</name>
<dbReference type="Proteomes" id="UP000573599">
    <property type="component" value="Unassembled WGS sequence"/>
</dbReference>
<dbReference type="AlphaFoldDB" id="A0A852WGB8"/>
<protein>
    <submittedName>
        <fullName evidence="1">Uncharacterized protein</fullName>
    </submittedName>
</protein>
<comment type="caution">
    <text evidence="1">The sequence shown here is derived from an EMBL/GenBank/DDBJ whole genome shotgun (WGS) entry which is preliminary data.</text>
</comment>
<proteinExistence type="predicted"/>
<gene>
    <name evidence="1" type="ORF">BJ986_002296</name>
</gene>
<dbReference type="EMBL" id="JACCAB010000001">
    <property type="protein sequence ID" value="NYG07809.1"/>
    <property type="molecule type" value="Genomic_DNA"/>
</dbReference>
<accession>A0A852WGB8</accession>
<keyword evidence="2" id="KW-1185">Reference proteome</keyword>